<protein>
    <submittedName>
        <fullName evidence="2">DUF1559 domain-containing protein</fullName>
    </submittedName>
</protein>
<accession>A0ABS5BZ18</accession>
<gene>
    <name evidence="2" type="ORF">J8F10_27370</name>
</gene>
<evidence type="ECO:0000259" key="1">
    <source>
        <dbReference type="Pfam" id="PF07596"/>
    </source>
</evidence>
<dbReference type="PANTHER" id="PTHR30093">
    <property type="entry name" value="GENERAL SECRETION PATHWAY PROTEIN G"/>
    <property type="match status" value="1"/>
</dbReference>
<feature type="domain" description="DUF1559" evidence="1">
    <location>
        <begin position="65"/>
        <end position="199"/>
    </location>
</feature>
<evidence type="ECO:0000313" key="2">
    <source>
        <dbReference type="EMBL" id="MBP3958981.1"/>
    </source>
</evidence>
<dbReference type="EMBL" id="JAGKQQ010000001">
    <property type="protein sequence ID" value="MBP3958981.1"/>
    <property type="molecule type" value="Genomic_DNA"/>
</dbReference>
<dbReference type="Pfam" id="PF07596">
    <property type="entry name" value="SBP_bac_10"/>
    <property type="match status" value="1"/>
</dbReference>
<dbReference type="RefSeq" id="WP_210659446.1">
    <property type="nucleotide sequence ID" value="NZ_JAGKQQ010000001.1"/>
</dbReference>
<dbReference type="InterPro" id="IPR011453">
    <property type="entry name" value="DUF1559"/>
</dbReference>
<reference evidence="2 3" key="1">
    <citation type="submission" date="2021-04" db="EMBL/GenBank/DDBJ databases">
        <authorList>
            <person name="Ivanova A."/>
        </authorList>
    </citation>
    <scope>NUCLEOTIDE SEQUENCE [LARGE SCALE GENOMIC DNA]</scope>
    <source>
        <strain evidence="2 3">G18</strain>
    </source>
</reference>
<comment type="caution">
    <text evidence="2">The sequence shown here is derived from an EMBL/GenBank/DDBJ whole genome shotgun (WGS) entry which is preliminary data.</text>
</comment>
<keyword evidence="3" id="KW-1185">Reference proteome</keyword>
<proteinExistence type="predicted"/>
<dbReference type="Proteomes" id="UP000676565">
    <property type="component" value="Unassembled WGS sequence"/>
</dbReference>
<organism evidence="2 3">
    <name type="scientific">Gemmata palustris</name>
    <dbReference type="NCBI Taxonomy" id="2822762"/>
    <lineage>
        <taxon>Bacteria</taxon>
        <taxon>Pseudomonadati</taxon>
        <taxon>Planctomycetota</taxon>
        <taxon>Planctomycetia</taxon>
        <taxon>Gemmatales</taxon>
        <taxon>Gemmataceae</taxon>
        <taxon>Gemmata</taxon>
    </lineage>
</organism>
<name>A0ABS5BZ18_9BACT</name>
<evidence type="ECO:0000313" key="3">
    <source>
        <dbReference type="Proteomes" id="UP000676565"/>
    </source>
</evidence>
<sequence>MNRRVTIIGAVLLVLVVAALAVPFIMKARLQANVVGSQNNLRELALFAAHHTEPNPKNDARKLLTEIPAGTIALYGTPPEDRLSWVVGVLPSMDQRRVNSEQLLSAIDRTKPWSADANQRAGRTRLVVLLCPENTPEVPPDAAAITCYVGISGRGANSATLPVDSPHAGAMRYDTPTPFDRTVDGLSQTLLFAETRNEVGPWLRGGPSTLRGLDDAPGARPLIGADGQFGGYFPGTAAFAMCDGSVRTFTTGVDPRVLYGLSTVAGKGTDPVPGE</sequence>